<keyword evidence="8" id="KW-1185">Reference proteome</keyword>
<feature type="transmembrane region" description="Helical" evidence="6">
    <location>
        <begin position="149"/>
        <end position="171"/>
    </location>
</feature>
<dbReference type="GO" id="GO:0005886">
    <property type="term" value="C:plasma membrane"/>
    <property type="evidence" value="ECO:0007669"/>
    <property type="project" value="UniProtKB-SubCell"/>
</dbReference>
<feature type="transmembrane region" description="Helical" evidence="6">
    <location>
        <begin position="6"/>
        <end position="29"/>
    </location>
</feature>
<accession>A0A1S6HWS9</accession>
<feature type="transmembrane region" description="Helical" evidence="6">
    <location>
        <begin position="72"/>
        <end position="92"/>
    </location>
</feature>
<dbReference type="Pfam" id="PF01810">
    <property type="entry name" value="LysE"/>
    <property type="match status" value="1"/>
</dbReference>
<keyword evidence="3 6" id="KW-0812">Transmembrane</keyword>
<name>A0A1S6HWS9_9GAMM</name>
<evidence type="ECO:0000256" key="3">
    <source>
        <dbReference type="ARBA" id="ARBA00022692"/>
    </source>
</evidence>
<evidence type="ECO:0000313" key="7">
    <source>
        <dbReference type="EMBL" id="AQS39884.1"/>
    </source>
</evidence>
<keyword evidence="5 6" id="KW-0472">Membrane</keyword>
<evidence type="ECO:0000256" key="4">
    <source>
        <dbReference type="ARBA" id="ARBA00022989"/>
    </source>
</evidence>
<dbReference type="STRING" id="225848.Sps_04802"/>
<dbReference type="PANTHER" id="PTHR30086">
    <property type="entry name" value="ARGININE EXPORTER PROTEIN ARGO"/>
    <property type="match status" value="1"/>
</dbReference>
<evidence type="ECO:0000256" key="2">
    <source>
        <dbReference type="ARBA" id="ARBA00022475"/>
    </source>
</evidence>
<gene>
    <name evidence="7" type="ORF">Sps_04802</name>
</gene>
<proteinExistence type="predicted"/>
<feature type="transmembrane region" description="Helical" evidence="6">
    <location>
        <begin position="112"/>
        <end position="137"/>
    </location>
</feature>
<evidence type="ECO:0000256" key="6">
    <source>
        <dbReference type="SAM" id="Phobius"/>
    </source>
</evidence>
<dbReference type="Proteomes" id="UP000189545">
    <property type="component" value="Chromosome"/>
</dbReference>
<dbReference type="InterPro" id="IPR001123">
    <property type="entry name" value="LeuE-type"/>
</dbReference>
<comment type="subcellular location">
    <subcellularLocation>
        <location evidence="1">Cell membrane</location>
        <topology evidence="1">Multi-pass membrane protein</topology>
    </subcellularLocation>
</comment>
<organism evidence="7 8">
    <name type="scientific">Shewanella psychrophila</name>
    <dbReference type="NCBI Taxonomy" id="225848"/>
    <lineage>
        <taxon>Bacteria</taxon>
        <taxon>Pseudomonadati</taxon>
        <taxon>Pseudomonadota</taxon>
        <taxon>Gammaproteobacteria</taxon>
        <taxon>Alteromonadales</taxon>
        <taxon>Shewanellaceae</taxon>
        <taxon>Shewanella</taxon>
    </lineage>
</organism>
<dbReference type="KEGG" id="spsw:Sps_04802"/>
<feature type="transmembrane region" description="Helical" evidence="6">
    <location>
        <begin position="183"/>
        <end position="201"/>
    </location>
</feature>
<dbReference type="EMBL" id="CP014782">
    <property type="protein sequence ID" value="AQS39884.1"/>
    <property type="molecule type" value="Genomic_DNA"/>
</dbReference>
<reference evidence="7 8" key="1">
    <citation type="submission" date="2016-03" db="EMBL/GenBank/DDBJ databases">
        <title>Complete genome sequence of Shewanella psychrophila WP2, a deep sea bacterium isolated from west Pacific sediment.</title>
        <authorList>
            <person name="Xu G."/>
            <person name="Jian H."/>
        </authorList>
    </citation>
    <scope>NUCLEOTIDE SEQUENCE [LARGE SCALE GENOMIC DNA]</scope>
    <source>
        <strain evidence="7 8">WP2</strain>
    </source>
</reference>
<dbReference type="RefSeq" id="WP_218919613.1">
    <property type="nucleotide sequence ID" value="NZ_CP014782.1"/>
</dbReference>
<protein>
    <submittedName>
        <fullName evidence="7">Putative threonine efflux protein</fullName>
    </submittedName>
</protein>
<evidence type="ECO:0000313" key="8">
    <source>
        <dbReference type="Proteomes" id="UP000189545"/>
    </source>
</evidence>
<keyword evidence="4 6" id="KW-1133">Transmembrane helix</keyword>
<dbReference type="PANTHER" id="PTHR30086:SF20">
    <property type="entry name" value="ARGININE EXPORTER PROTEIN ARGO-RELATED"/>
    <property type="match status" value="1"/>
</dbReference>
<evidence type="ECO:0000256" key="5">
    <source>
        <dbReference type="ARBA" id="ARBA00023136"/>
    </source>
</evidence>
<sequence>MSNIELFIAWFTVMFPLVISPGPANVVFAASGASMGFRRSLPLIAGIDIVFVFYSLLIGFGFGAVIQSNTTLFNTVQILGAIYLLYLSYRFISPKVKQNNNSESASNANFTFLNGVIIQLLNPKGLIMLILMFSLFSSSEQSSSNILTLSLWLCILNVSSHMLWVAFGSHILRKMNSGRSEKFQAVFFATCLALVSIWIITEMVINL</sequence>
<dbReference type="AlphaFoldDB" id="A0A1S6HWS9"/>
<feature type="transmembrane region" description="Helical" evidence="6">
    <location>
        <begin position="41"/>
        <end position="66"/>
    </location>
</feature>
<dbReference type="GO" id="GO:0015171">
    <property type="term" value="F:amino acid transmembrane transporter activity"/>
    <property type="evidence" value="ECO:0007669"/>
    <property type="project" value="TreeGrafter"/>
</dbReference>
<keyword evidence="2" id="KW-1003">Cell membrane</keyword>
<evidence type="ECO:0000256" key="1">
    <source>
        <dbReference type="ARBA" id="ARBA00004651"/>
    </source>
</evidence>